<feature type="transmembrane region" description="Helical" evidence="1">
    <location>
        <begin position="162"/>
        <end position="183"/>
    </location>
</feature>
<feature type="transmembrane region" description="Helical" evidence="1">
    <location>
        <begin position="100"/>
        <end position="119"/>
    </location>
</feature>
<feature type="transmembrane region" description="Helical" evidence="1">
    <location>
        <begin position="125"/>
        <end position="150"/>
    </location>
</feature>
<evidence type="ECO:0000313" key="3">
    <source>
        <dbReference type="Proteomes" id="UP000248916"/>
    </source>
</evidence>
<keyword evidence="1" id="KW-0472">Membrane</keyword>
<keyword evidence="1" id="KW-1133">Transmembrane helix</keyword>
<feature type="transmembrane region" description="Helical" evidence="1">
    <location>
        <begin position="67"/>
        <end position="88"/>
    </location>
</feature>
<name>A0A2W7MRZ8_9RHOB</name>
<evidence type="ECO:0000256" key="1">
    <source>
        <dbReference type="SAM" id="Phobius"/>
    </source>
</evidence>
<feature type="transmembrane region" description="Helical" evidence="1">
    <location>
        <begin position="189"/>
        <end position="208"/>
    </location>
</feature>
<gene>
    <name evidence="2" type="ORF">LX81_04154</name>
</gene>
<comment type="caution">
    <text evidence="2">The sequence shown here is derived from an EMBL/GenBank/DDBJ whole genome shotgun (WGS) entry which is preliminary data.</text>
</comment>
<reference evidence="2 3" key="1">
    <citation type="submission" date="2018-06" db="EMBL/GenBank/DDBJ databases">
        <title>Genomic Encyclopedia of Archaeal and Bacterial Type Strains, Phase II (KMG-II): from individual species to whole genera.</title>
        <authorList>
            <person name="Goeker M."/>
        </authorList>
    </citation>
    <scope>NUCLEOTIDE SEQUENCE [LARGE SCALE GENOMIC DNA]</scope>
    <source>
        <strain evidence="2 3">DSM 22009</strain>
    </source>
</reference>
<dbReference type="Proteomes" id="UP000248916">
    <property type="component" value="Unassembled WGS sequence"/>
</dbReference>
<feature type="transmembrane region" description="Helical" evidence="1">
    <location>
        <begin position="220"/>
        <end position="238"/>
    </location>
</feature>
<feature type="transmembrane region" description="Helical" evidence="1">
    <location>
        <begin position="41"/>
        <end position="61"/>
    </location>
</feature>
<evidence type="ECO:0000313" key="2">
    <source>
        <dbReference type="EMBL" id="PZX10660.1"/>
    </source>
</evidence>
<organism evidence="2 3">
    <name type="scientific">Palleronia aestuarii</name>
    <dbReference type="NCBI Taxonomy" id="568105"/>
    <lineage>
        <taxon>Bacteria</taxon>
        <taxon>Pseudomonadati</taxon>
        <taxon>Pseudomonadota</taxon>
        <taxon>Alphaproteobacteria</taxon>
        <taxon>Rhodobacterales</taxon>
        <taxon>Roseobacteraceae</taxon>
        <taxon>Palleronia</taxon>
    </lineage>
</organism>
<keyword evidence="3" id="KW-1185">Reference proteome</keyword>
<keyword evidence="1" id="KW-0812">Transmembrane</keyword>
<proteinExistence type="predicted"/>
<dbReference type="AlphaFoldDB" id="A0A2W7MRZ8"/>
<feature type="transmembrane region" description="Helical" evidence="1">
    <location>
        <begin position="244"/>
        <end position="264"/>
    </location>
</feature>
<sequence length="274" mass="28340">MAAKRVQLTAPDVAQTTLRALTAGGFVWVLLRIVDDAPPAVTATVMTLPFVIGVGFAAMAAHQSDAYVVSAAGHGLAAMPAFVFYVALTARFFTRLSLPRLMVMSLVAWATLAWVLTGIPDIGPGLAVLLTGAALVVSVAVFPFDAALVLGHRTASHAGRRAWPVAIQAGVVVVVLSLFAGALGPRLSALLAALPLATIFVIAGLKLSDSGNWPATLQSARLATLSLTAYLLATIWLVRTWGALAGTLAAFVPSIAVAAATVAIRRRLSQRSLS</sequence>
<dbReference type="EMBL" id="QKZL01000041">
    <property type="protein sequence ID" value="PZX10660.1"/>
    <property type="molecule type" value="Genomic_DNA"/>
</dbReference>
<protein>
    <submittedName>
        <fullName evidence="2">Uncharacterized protein</fullName>
    </submittedName>
</protein>
<dbReference type="RefSeq" id="WP_146259501.1">
    <property type="nucleotide sequence ID" value="NZ_QKZL01000041.1"/>
</dbReference>
<accession>A0A2W7MRZ8</accession>